<dbReference type="Pfam" id="PF01925">
    <property type="entry name" value="TauE"/>
    <property type="match status" value="1"/>
</dbReference>
<dbReference type="GO" id="GO:0005886">
    <property type="term" value="C:plasma membrane"/>
    <property type="evidence" value="ECO:0007669"/>
    <property type="project" value="UniProtKB-SubCell"/>
</dbReference>
<keyword evidence="7" id="KW-1185">Reference proteome</keyword>
<evidence type="ECO:0000256" key="5">
    <source>
        <dbReference type="RuleBase" id="RU363041"/>
    </source>
</evidence>
<organism evidence="6 7">
    <name type="scientific">Ralstonia solanacearum IPO1609</name>
    <dbReference type="NCBI Taxonomy" id="564066"/>
    <lineage>
        <taxon>Bacteria</taxon>
        <taxon>Pseudomonadati</taxon>
        <taxon>Pseudomonadota</taxon>
        <taxon>Betaproteobacteria</taxon>
        <taxon>Burkholderiales</taxon>
        <taxon>Burkholderiaceae</taxon>
        <taxon>Ralstonia</taxon>
        <taxon>Ralstonia solanacearum species complex</taxon>
    </lineage>
</organism>
<comment type="subcellular location">
    <subcellularLocation>
        <location evidence="5">Cell membrane</location>
        <topology evidence="5">Multi-pass membrane protein</topology>
    </subcellularLocation>
    <subcellularLocation>
        <location evidence="1">Membrane</location>
        <topology evidence="1">Multi-pass membrane protein</topology>
    </subcellularLocation>
</comment>
<feature type="transmembrane region" description="Helical" evidence="5">
    <location>
        <begin position="37"/>
        <end position="57"/>
    </location>
</feature>
<accession>A0A7U7PQB5</accession>
<dbReference type="AlphaFoldDB" id="A0A7U7PQB5"/>
<reference evidence="6" key="2">
    <citation type="submission" date="2022-04" db="EMBL/GenBank/DDBJ databases">
        <title>Genomic draft of R. solanacearum strain IPO1609, a phylotype IIB1/biovar 2/race 3 strain isolated from potato in Europe.</title>
        <authorList>
            <person name="Boucher C."/>
            <person name="Carrere S."/>
            <person name="Dossat C."/>
            <person name="Elbaz M."/>
            <person name="Genin S."/>
            <person name="Gouzy J."/>
            <person name="Prior P."/>
            <person name="Segurens B."/>
            <person name="Wincker P."/>
        </authorList>
    </citation>
    <scope>NUCLEOTIDE SEQUENCE</scope>
    <source>
        <strain evidence="6">IPO1609</strain>
    </source>
</reference>
<sequence>MTASRRTGTLSGAPPFCFPHLSIMLFLFLLAGLTAGFFAGMFGIGGGAIVIPILVHVYRDAGMDMTEAIRLAFGTSLATMAFTGLSSYLSHRQRGNVDGAWLRKLMLPSGLGALVGGIIAARIPGGWLALGLALMLGYFGIKLLVQRSDAVVTWPWLERYRHVAGFLSGLTYSLAGMGGASVVTFYLTKAGLSLRSAIGTATGVILPISVGAILGFGLTAGAPHDWRWGYIDLRALLALSVCSIVASKLGVKTAAWLPVAVLRKGFGFFMFVLAGKTLLGTLS</sequence>
<dbReference type="EMBL" id="LN651281">
    <property type="protein sequence ID" value="CEJ16738.1"/>
    <property type="molecule type" value="Genomic_DNA"/>
</dbReference>
<protein>
    <recommendedName>
        <fullName evidence="5">Probable membrane transporter protein</fullName>
    </recommendedName>
</protein>
<reference evidence="6" key="1">
    <citation type="submission" date="2014-11" db="EMBL/GenBank/DDBJ databases">
        <authorList>
            <person name="Genoscope - CEA"/>
        </authorList>
    </citation>
    <scope>NUCLEOTIDE SEQUENCE</scope>
    <source>
        <strain evidence="6">IPO1609</strain>
    </source>
</reference>
<dbReference type="InterPro" id="IPR002781">
    <property type="entry name" value="TM_pro_TauE-like"/>
</dbReference>
<gene>
    <name evidence="6" type="ORF">RSIPO_03431</name>
</gene>
<feature type="transmembrane region" description="Helical" evidence="5">
    <location>
        <begin position="199"/>
        <end position="222"/>
    </location>
</feature>
<keyword evidence="2 5" id="KW-0812">Transmembrane</keyword>
<feature type="transmembrane region" description="Helical" evidence="5">
    <location>
        <begin position="127"/>
        <end position="145"/>
    </location>
</feature>
<feature type="transmembrane region" description="Helical" evidence="5">
    <location>
        <begin position="165"/>
        <end position="187"/>
    </location>
</feature>
<dbReference type="PANTHER" id="PTHR43483">
    <property type="entry name" value="MEMBRANE TRANSPORTER PROTEIN HI_0806-RELATED"/>
    <property type="match status" value="1"/>
</dbReference>
<evidence type="ECO:0000256" key="4">
    <source>
        <dbReference type="ARBA" id="ARBA00023136"/>
    </source>
</evidence>
<proteinExistence type="inferred from homology"/>
<keyword evidence="3 5" id="KW-1133">Transmembrane helix</keyword>
<dbReference type="RefSeq" id="WP_003266000.1">
    <property type="nucleotide sequence ID" value="NZ_LN651281.1"/>
</dbReference>
<dbReference type="PANTHER" id="PTHR43483:SF3">
    <property type="entry name" value="MEMBRANE TRANSPORTER PROTEIN HI_0806-RELATED"/>
    <property type="match status" value="1"/>
</dbReference>
<evidence type="ECO:0000256" key="1">
    <source>
        <dbReference type="ARBA" id="ARBA00004141"/>
    </source>
</evidence>
<feature type="transmembrane region" description="Helical" evidence="5">
    <location>
        <begin position="69"/>
        <end position="89"/>
    </location>
</feature>
<dbReference type="Proteomes" id="UP000053470">
    <property type="component" value="Unassembled WGS sequence"/>
</dbReference>
<evidence type="ECO:0000313" key="6">
    <source>
        <dbReference type="EMBL" id="CEJ16738.1"/>
    </source>
</evidence>
<evidence type="ECO:0000313" key="7">
    <source>
        <dbReference type="Proteomes" id="UP000053470"/>
    </source>
</evidence>
<evidence type="ECO:0000256" key="3">
    <source>
        <dbReference type="ARBA" id="ARBA00022989"/>
    </source>
</evidence>
<feature type="transmembrane region" description="Helical" evidence="5">
    <location>
        <begin position="12"/>
        <end position="31"/>
    </location>
</feature>
<name>A0A7U7PQB5_RALSL</name>
<keyword evidence="4 5" id="KW-0472">Membrane</keyword>
<evidence type="ECO:0000256" key="2">
    <source>
        <dbReference type="ARBA" id="ARBA00022692"/>
    </source>
</evidence>
<keyword evidence="5" id="KW-1003">Cell membrane</keyword>
<feature type="transmembrane region" description="Helical" evidence="5">
    <location>
        <begin position="228"/>
        <end position="247"/>
    </location>
</feature>
<comment type="similarity">
    <text evidence="5">Belongs to the 4-toluene sulfonate uptake permease (TSUP) (TC 2.A.102) family.</text>
</comment>